<sequence length="97" mass="11101">AQLGHILRDKLVQENIDLSEPPYTNSDTVLCSTSLTALAMRFAEELKTHFLDVLQGLEELWMMARSNDICSDMCRSLSQGVYGRSQTSYYGYPQHYF</sequence>
<dbReference type="AlphaFoldDB" id="A0A0B7C1H7"/>
<feature type="non-terminal residue" evidence="2">
    <location>
        <position position="1"/>
    </location>
</feature>
<evidence type="ECO:0000259" key="1">
    <source>
        <dbReference type="Pfam" id="PF26285"/>
    </source>
</evidence>
<accession>A0A0B7C1H7</accession>
<dbReference type="InterPro" id="IPR058666">
    <property type="entry name" value="SASH1/NUB1_homeodomain"/>
</dbReference>
<feature type="domain" description="SASH1/NUB1 homeodomain-like" evidence="1">
    <location>
        <begin position="4"/>
        <end position="60"/>
    </location>
</feature>
<dbReference type="EMBL" id="HACG01051575">
    <property type="protein sequence ID" value="CEK98446.1"/>
    <property type="molecule type" value="Transcribed_RNA"/>
</dbReference>
<protein>
    <recommendedName>
        <fullName evidence="1">SASH1/NUB1 homeodomain-like domain-containing protein</fullName>
    </recommendedName>
</protein>
<feature type="non-terminal residue" evidence="2">
    <location>
        <position position="97"/>
    </location>
</feature>
<dbReference type="Pfam" id="PF26285">
    <property type="entry name" value="SASH1_Homeodomain"/>
    <property type="match status" value="1"/>
</dbReference>
<evidence type="ECO:0000313" key="2">
    <source>
        <dbReference type="EMBL" id="CEK98446.1"/>
    </source>
</evidence>
<proteinExistence type="predicted"/>
<reference evidence="2" key="1">
    <citation type="submission" date="2014-12" db="EMBL/GenBank/DDBJ databases">
        <title>Insight into the proteome of Arion vulgaris.</title>
        <authorList>
            <person name="Aradska J."/>
            <person name="Bulat T."/>
            <person name="Smidak R."/>
            <person name="Sarate P."/>
            <person name="Gangsoo J."/>
            <person name="Sialana F."/>
            <person name="Bilban M."/>
            <person name="Lubec G."/>
        </authorList>
    </citation>
    <scope>NUCLEOTIDE SEQUENCE</scope>
    <source>
        <tissue evidence="2">Skin</tissue>
    </source>
</reference>
<organism evidence="2">
    <name type="scientific">Arion vulgaris</name>
    <dbReference type="NCBI Taxonomy" id="1028688"/>
    <lineage>
        <taxon>Eukaryota</taxon>
        <taxon>Metazoa</taxon>
        <taxon>Spiralia</taxon>
        <taxon>Lophotrochozoa</taxon>
        <taxon>Mollusca</taxon>
        <taxon>Gastropoda</taxon>
        <taxon>Heterobranchia</taxon>
        <taxon>Euthyneura</taxon>
        <taxon>Panpulmonata</taxon>
        <taxon>Eupulmonata</taxon>
        <taxon>Stylommatophora</taxon>
        <taxon>Helicina</taxon>
        <taxon>Arionoidea</taxon>
        <taxon>Arionidae</taxon>
        <taxon>Arion</taxon>
    </lineage>
</organism>
<name>A0A0B7C1H7_9EUPU</name>
<gene>
    <name evidence="2" type="primary">ORF218734</name>
</gene>